<reference evidence="2 3" key="1">
    <citation type="submission" date="2014-07" db="EMBL/GenBank/DDBJ databases">
        <title>Draft Genome Sequence of Gephyronic Acid Producer, Cystobacter violaceus Strain Cb vi76.</title>
        <authorList>
            <person name="Stevens D.C."/>
            <person name="Young J."/>
            <person name="Carmichael R."/>
            <person name="Tan J."/>
            <person name="Taylor R.E."/>
        </authorList>
    </citation>
    <scope>NUCLEOTIDE SEQUENCE [LARGE SCALE GENOMIC DNA]</scope>
    <source>
        <strain evidence="2 3">Cb vi76</strain>
    </source>
</reference>
<feature type="transmembrane region" description="Helical" evidence="1">
    <location>
        <begin position="59"/>
        <end position="80"/>
    </location>
</feature>
<keyword evidence="1" id="KW-0812">Transmembrane</keyword>
<keyword evidence="1" id="KW-1133">Transmembrane helix</keyword>
<accession>A0A084SQC2</accession>
<gene>
    <name evidence="2" type="ORF">Q664_27100</name>
</gene>
<dbReference type="EMBL" id="JPMI01000197">
    <property type="protein sequence ID" value="KFA90657.1"/>
    <property type="molecule type" value="Genomic_DNA"/>
</dbReference>
<evidence type="ECO:0000313" key="2">
    <source>
        <dbReference type="EMBL" id="KFA90657.1"/>
    </source>
</evidence>
<evidence type="ECO:0000256" key="1">
    <source>
        <dbReference type="SAM" id="Phobius"/>
    </source>
</evidence>
<dbReference type="Proteomes" id="UP000028547">
    <property type="component" value="Unassembled WGS sequence"/>
</dbReference>
<feature type="transmembrane region" description="Helical" evidence="1">
    <location>
        <begin position="6"/>
        <end position="21"/>
    </location>
</feature>
<dbReference type="AlphaFoldDB" id="A0A084SQC2"/>
<name>A0A084SQC2_9BACT</name>
<evidence type="ECO:0000313" key="3">
    <source>
        <dbReference type="Proteomes" id="UP000028547"/>
    </source>
</evidence>
<evidence type="ECO:0008006" key="4">
    <source>
        <dbReference type="Google" id="ProtNLM"/>
    </source>
</evidence>
<feature type="transmembrane region" description="Helical" evidence="1">
    <location>
        <begin position="33"/>
        <end position="53"/>
    </location>
</feature>
<protein>
    <recommendedName>
        <fullName evidence="4">Transglycosylase</fullName>
    </recommendedName>
</protein>
<dbReference type="RefSeq" id="WP_043401564.1">
    <property type="nucleotide sequence ID" value="NZ_JPMI01000197.1"/>
</dbReference>
<proteinExistence type="predicted"/>
<sequence length="88" mass="8778">MAIYAYALIGIIVGILARIALPPTRSVGFVGSALLGGVGGIIGALLSSVFAPVGVTSRIHPLGVVVAIVVAALVSIGVIVGTRNRRFA</sequence>
<comment type="caution">
    <text evidence="2">The sequence shown here is derived from an EMBL/GenBank/DDBJ whole genome shotgun (WGS) entry which is preliminary data.</text>
</comment>
<keyword evidence="1" id="KW-0472">Membrane</keyword>
<organism evidence="2 3">
    <name type="scientific">Archangium violaceum Cb vi76</name>
    <dbReference type="NCBI Taxonomy" id="1406225"/>
    <lineage>
        <taxon>Bacteria</taxon>
        <taxon>Pseudomonadati</taxon>
        <taxon>Myxococcota</taxon>
        <taxon>Myxococcia</taxon>
        <taxon>Myxococcales</taxon>
        <taxon>Cystobacterineae</taxon>
        <taxon>Archangiaceae</taxon>
        <taxon>Archangium</taxon>
    </lineage>
</organism>